<dbReference type="RefSeq" id="XP_005828568.1">
    <property type="nucleotide sequence ID" value="XM_005828511.1"/>
</dbReference>
<dbReference type="AlphaFoldDB" id="L1IZ88"/>
<feature type="region of interest" description="Disordered" evidence="1">
    <location>
        <begin position="40"/>
        <end position="82"/>
    </location>
</feature>
<sequence>MSFRNEQALCRLRSIGEENDFGVEMHLLDDVLTTAVDADTLNRSPDDESETSFHQDDVSSEISKGRYGARASTGSAATGEKHEATHMGFGGWEVKPWSFLRECNAELVTAGSSMTRSFVDRETVGSSEWMRVWMSYLAVKETALRNLHLDVLKLLDSVLQYYGKKNESLFLMDPVKLANLCSHVEEIFFRAGQVGNTIATLGSCLTTHNLQITHALSGNPNLRALW</sequence>
<reference evidence="2 4" key="1">
    <citation type="journal article" date="2012" name="Nature">
        <title>Algal genomes reveal evolutionary mosaicism and the fate of nucleomorphs.</title>
        <authorList>
            <consortium name="DOE Joint Genome Institute"/>
            <person name="Curtis B.A."/>
            <person name="Tanifuji G."/>
            <person name="Burki F."/>
            <person name="Gruber A."/>
            <person name="Irimia M."/>
            <person name="Maruyama S."/>
            <person name="Arias M.C."/>
            <person name="Ball S.G."/>
            <person name="Gile G.H."/>
            <person name="Hirakawa Y."/>
            <person name="Hopkins J.F."/>
            <person name="Kuo A."/>
            <person name="Rensing S.A."/>
            <person name="Schmutz J."/>
            <person name="Symeonidi A."/>
            <person name="Elias M."/>
            <person name="Eveleigh R.J."/>
            <person name="Herman E.K."/>
            <person name="Klute M.J."/>
            <person name="Nakayama T."/>
            <person name="Obornik M."/>
            <person name="Reyes-Prieto A."/>
            <person name="Armbrust E.V."/>
            <person name="Aves S.J."/>
            <person name="Beiko R.G."/>
            <person name="Coutinho P."/>
            <person name="Dacks J.B."/>
            <person name="Durnford D.G."/>
            <person name="Fast N.M."/>
            <person name="Green B.R."/>
            <person name="Grisdale C.J."/>
            <person name="Hempel F."/>
            <person name="Henrissat B."/>
            <person name="Hoppner M.P."/>
            <person name="Ishida K."/>
            <person name="Kim E."/>
            <person name="Koreny L."/>
            <person name="Kroth P.G."/>
            <person name="Liu Y."/>
            <person name="Malik S.B."/>
            <person name="Maier U.G."/>
            <person name="McRose D."/>
            <person name="Mock T."/>
            <person name="Neilson J.A."/>
            <person name="Onodera N.T."/>
            <person name="Poole A.M."/>
            <person name="Pritham E.J."/>
            <person name="Richards T.A."/>
            <person name="Rocap G."/>
            <person name="Roy S.W."/>
            <person name="Sarai C."/>
            <person name="Schaack S."/>
            <person name="Shirato S."/>
            <person name="Slamovits C.H."/>
            <person name="Spencer D.F."/>
            <person name="Suzuki S."/>
            <person name="Worden A.Z."/>
            <person name="Zauner S."/>
            <person name="Barry K."/>
            <person name="Bell C."/>
            <person name="Bharti A.K."/>
            <person name="Crow J.A."/>
            <person name="Grimwood J."/>
            <person name="Kramer R."/>
            <person name="Lindquist E."/>
            <person name="Lucas S."/>
            <person name="Salamov A."/>
            <person name="McFadden G.I."/>
            <person name="Lane C.E."/>
            <person name="Keeling P.J."/>
            <person name="Gray M.W."/>
            <person name="Grigoriev I.V."/>
            <person name="Archibald J.M."/>
        </authorList>
    </citation>
    <scope>NUCLEOTIDE SEQUENCE</scope>
    <source>
        <strain evidence="2 4">CCMP2712</strain>
    </source>
</reference>
<feature type="compositionally biased region" description="Low complexity" evidence="1">
    <location>
        <begin position="65"/>
        <end position="78"/>
    </location>
</feature>
<evidence type="ECO:0000256" key="1">
    <source>
        <dbReference type="SAM" id="MobiDB-lite"/>
    </source>
</evidence>
<dbReference type="HOGENOM" id="CLU_1226816_0_0_1"/>
<accession>L1IZ88</accession>
<reference evidence="3" key="3">
    <citation type="submission" date="2015-06" db="UniProtKB">
        <authorList>
            <consortium name="EnsemblProtists"/>
        </authorList>
    </citation>
    <scope>IDENTIFICATION</scope>
</reference>
<reference evidence="4" key="2">
    <citation type="submission" date="2012-11" db="EMBL/GenBank/DDBJ databases">
        <authorList>
            <person name="Kuo A."/>
            <person name="Curtis B.A."/>
            <person name="Tanifuji G."/>
            <person name="Burki F."/>
            <person name="Gruber A."/>
            <person name="Irimia M."/>
            <person name="Maruyama S."/>
            <person name="Arias M.C."/>
            <person name="Ball S.G."/>
            <person name="Gile G.H."/>
            <person name="Hirakawa Y."/>
            <person name="Hopkins J.F."/>
            <person name="Rensing S.A."/>
            <person name="Schmutz J."/>
            <person name="Symeonidi A."/>
            <person name="Elias M."/>
            <person name="Eveleigh R.J."/>
            <person name="Herman E.K."/>
            <person name="Klute M.J."/>
            <person name="Nakayama T."/>
            <person name="Obornik M."/>
            <person name="Reyes-Prieto A."/>
            <person name="Armbrust E.V."/>
            <person name="Aves S.J."/>
            <person name="Beiko R.G."/>
            <person name="Coutinho P."/>
            <person name="Dacks J.B."/>
            <person name="Durnford D.G."/>
            <person name="Fast N.M."/>
            <person name="Green B.R."/>
            <person name="Grisdale C."/>
            <person name="Hempe F."/>
            <person name="Henrissat B."/>
            <person name="Hoppner M.P."/>
            <person name="Ishida K.-I."/>
            <person name="Kim E."/>
            <person name="Koreny L."/>
            <person name="Kroth P.G."/>
            <person name="Liu Y."/>
            <person name="Malik S.-B."/>
            <person name="Maier U.G."/>
            <person name="McRose D."/>
            <person name="Mock T."/>
            <person name="Neilson J.A."/>
            <person name="Onodera N.T."/>
            <person name="Poole A.M."/>
            <person name="Pritham E.J."/>
            <person name="Richards T.A."/>
            <person name="Rocap G."/>
            <person name="Roy S.W."/>
            <person name="Sarai C."/>
            <person name="Schaack S."/>
            <person name="Shirato S."/>
            <person name="Slamovits C.H."/>
            <person name="Spencer D.F."/>
            <person name="Suzuki S."/>
            <person name="Worden A.Z."/>
            <person name="Zauner S."/>
            <person name="Barry K."/>
            <person name="Bell C."/>
            <person name="Bharti A.K."/>
            <person name="Crow J.A."/>
            <person name="Grimwood J."/>
            <person name="Kramer R."/>
            <person name="Lindquist E."/>
            <person name="Lucas S."/>
            <person name="Salamov A."/>
            <person name="McFadden G.I."/>
            <person name="Lane C.E."/>
            <person name="Keeling P.J."/>
            <person name="Gray M.W."/>
            <person name="Grigoriev I.V."/>
            <person name="Archibald J.M."/>
        </authorList>
    </citation>
    <scope>NUCLEOTIDE SEQUENCE</scope>
    <source>
        <strain evidence="4">CCMP2712</strain>
    </source>
</reference>
<proteinExistence type="predicted"/>
<name>L1IZ88_GUITC</name>
<evidence type="ECO:0000313" key="3">
    <source>
        <dbReference type="EnsemblProtists" id="EKX41588"/>
    </source>
</evidence>
<keyword evidence="4" id="KW-1185">Reference proteome</keyword>
<dbReference type="PaxDb" id="55529-EKX41588"/>
<protein>
    <submittedName>
        <fullName evidence="2 3">Uncharacterized protein</fullName>
    </submittedName>
</protein>
<dbReference type="GeneID" id="17298242"/>
<dbReference type="EMBL" id="JH993022">
    <property type="protein sequence ID" value="EKX41588.1"/>
    <property type="molecule type" value="Genomic_DNA"/>
</dbReference>
<dbReference type="EnsemblProtists" id="EKX41588">
    <property type="protein sequence ID" value="EKX41588"/>
    <property type="gene ID" value="GUITHDRAFT_141849"/>
</dbReference>
<dbReference type="KEGG" id="gtt:GUITHDRAFT_141849"/>
<evidence type="ECO:0000313" key="2">
    <source>
        <dbReference type="EMBL" id="EKX41588.1"/>
    </source>
</evidence>
<gene>
    <name evidence="2" type="ORF">GUITHDRAFT_141849</name>
</gene>
<evidence type="ECO:0000313" key="4">
    <source>
        <dbReference type="Proteomes" id="UP000011087"/>
    </source>
</evidence>
<dbReference type="Proteomes" id="UP000011087">
    <property type="component" value="Unassembled WGS sequence"/>
</dbReference>
<organism evidence="2">
    <name type="scientific">Guillardia theta (strain CCMP2712)</name>
    <name type="common">Cryptophyte</name>
    <dbReference type="NCBI Taxonomy" id="905079"/>
    <lineage>
        <taxon>Eukaryota</taxon>
        <taxon>Cryptophyceae</taxon>
        <taxon>Pyrenomonadales</taxon>
        <taxon>Geminigeraceae</taxon>
        <taxon>Guillardia</taxon>
    </lineage>
</organism>